<sequence>MPITRCFLLASSLARLIEKERGGHRVTEGYFPDQPGRSTYVRVEERIGSLILVRHSSGEQVEEPAELSRNQTEALLDLAQGGIAYRRILLSLGSRQVQVCRFTAPGPLDLVSVEFDRDEHGRDFQPLDWFGPEMTDEFAYQNRSLALAGLPEAPEVDVTDAALSSLLDSLENRSGTQRRPQQRTWIKERAAS</sequence>
<proteinExistence type="predicted"/>
<organism evidence="2 3">
    <name type="scientific">Microvirga aerilata</name>
    <dbReference type="NCBI Taxonomy" id="670292"/>
    <lineage>
        <taxon>Bacteria</taxon>
        <taxon>Pseudomonadati</taxon>
        <taxon>Pseudomonadota</taxon>
        <taxon>Alphaproteobacteria</taxon>
        <taxon>Hyphomicrobiales</taxon>
        <taxon>Methylobacteriaceae</taxon>
        <taxon>Microvirga</taxon>
    </lineage>
</organism>
<reference evidence="2" key="1">
    <citation type="submission" date="2021-01" db="EMBL/GenBank/DDBJ databases">
        <title>Microvirga sp.</title>
        <authorList>
            <person name="Kim M.K."/>
        </authorList>
    </citation>
    <scope>NUCLEOTIDE SEQUENCE</scope>
    <source>
        <strain evidence="2">5420S-16</strain>
    </source>
</reference>
<feature type="compositionally biased region" description="Polar residues" evidence="1">
    <location>
        <begin position="172"/>
        <end position="184"/>
    </location>
</feature>
<dbReference type="Proteomes" id="UP000605848">
    <property type="component" value="Unassembled WGS sequence"/>
</dbReference>
<protein>
    <recommendedName>
        <fullName evidence="4">CYTH domain-containing protein</fullName>
    </recommendedName>
</protein>
<gene>
    <name evidence="2" type="ORF">JKG68_25420</name>
</gene>
<dbReference type="SUPFAM" id="SSF55154">
    <property type="entry name" value="CYTH-like phosphatases"/>
    <property type="match status" value="1"/>
</dbReference>
<keyword evidence="3" id="KW-1185">Reference proteome</keyword>
<dbReference type="AlphaFoldDB" id="A0A936ZHR0"/>
<evidence type="ECO:0000313" key="2">
    <source>
        <dbReference type="EMBL" id="MBL0407269.1"/>
    </source>
</evidence>
<name>A0A936ZHR0_9HYPH</name>
<dbReference type="EMBL" id="JAEQMY010000071">
    <property type="protein sequence ID" value="MBL0407269.1"/>
    <property type="molecule type" value="Genomic_DNA"/>
</dbReference>
<dbReference type="InterPro" id="IPR033469">
    <property type="entry name" value="CYTH-like_dom_sf"/>
</dbReference>
<evidence type="ECO:0000256" key="1">
    <source>
        <dbReference type="SAM" id="MobiDB-lite"/>
    </source>
</evidence>
<evidence type="ECO:0008006" key="4">
    <source>
        <dbReference type="Google" id="ProtNLM"/>
    </source>
</evidence>
<dbReference type="Gene3D" id="2.40.320.10">
    <property type="entry name" value="Hypothetical Protein Pfu-838710-001"/>
    <property type="match status" value="1"/>
</dbReference>
<dbReference type="RefSeq" id="WP_202064315.1">
    <property type="nucleotide sequence ID" value="NZ_JAEQMY010000071.1"/>
</dbReference>
<comment type="caution">
    <text evidence="2">The sequence shown here is derived from an EMBL/GenBank/DDBJ whole genome shotgun (WGS) entry which is preliminary data.</text>
</comment>
<evidence type="ECO:0000313" key="3">
    <source>
        <dbReference type="Proteomes" id="UP000605848"/>
    </source>
</evidence>
<accession>A0A936ZHR0</accession>
<feature type="region of interest" description="Disordered" evidence="1">
    <location>
        <begin position="172"/>
        <end position="192"/>
    </location>
</feature>